<accession>A0ABY4IEL2</accession>
<dbReference type="Proteomes" id="UP000831467">
    <property type="component" value="Chromosome"/>
</dbReference>
<dbReference type="EMBL" id="CP078076">
    <property type="protein sequence ID" value="UPL11207.1"/>
    <property type="molecule type" value="Genomic_DNA"/>
</dbReference>
<dbReference type="RefSeq" id="WP_247981264.1">
    <property type="nucleotide sequence ID" value="NZ_CP078076.1"/>
</dbReference>
<sequence>MTINWHNTNATTTLKVTLFGPYNYQCTLEGTGASGSKVCPSVPGGDMKLTVYKPLNKYAYYGAAW</sequence>
<keyword evidence="2" id="KW-1185">Reference proteome</keyword>
<protein>
    <submittedName>
        <fullName evidence="1">Uncharacterized protein</fullName>
    </submittedName>
</protein>
<reference evidence="1 2" key="1">
    <citation type="submission" date="2021-06" db="EMBL/GenBank/DDBJ databases">
        <title>Genome-based taxonomic framework of Microbacterium strains isolated from marine environment, the description of four new species and reclassification of four preexisting species.</title>
        <authorList>
            <person name="Lee S.D."/>
            <person name="Kim S.-M."/>
            <person name="Byeon Y.-S."/>
            <person name="Yang H.L."/>
            <person name="Kim I.S."/>
        </authorList>
    </citation>
    <scope>NUCLEOTIDE SEQUENCE [LARGE SCALE GENOMIC DNA]</scope>
    <source>
        <strain evidence="1 2">SSW1-51</strain>
    </source>
</reference>
<proteinExistence type="predicted"/>
<evidence type="ECO:0000313" key="1">
    <source>
        <dbReference type="EMBL" id="UPL11207.1"/>
    </source>
</evidence>
<organism evidence="1 2">
    <name type="scientific">Microbacterium sufflavum</name>
    <dbReference type="NCBI Taxonomy" id="2851649"/>
    <lineage>
        <taxon>Bacteria</taxon>
        <taxon>Bacillati</taxon>
        <taxon>Actinomycetota</taxon>
        <taxon>Actinomycetes</taxon>
        <taxon>Micrococcales</taxon>
        <taxon>Microbacteriaceae</taxon>
        <taxon>Microbacterium</taxon>
    </lineage>
</organism>
<gene>
    <name evidence="1" type="ORF">KV394_08815</name>
</gene>
<name>A0ABY4IEL2_9MICO</name>
<evidence type="ECO:0000313" key="2">
    <source>
        <dbReference type="Proteomes" id="UP000831467"/>
    </source>
</evidence>